<dbReference type="Proteomes" id="UP000623301">
    <property type="component" value="Unassembled WGS sequence"/>
</dbReference>
<name>A0ABS0WLE8_9FLAO</name>
<accession>A0ABS0WLE8</accession>
<organism evidence="1 2">
    <name type="scientific">Aureibaculum flavum</name>
    <dbReference type="NCBI Taxonomy" id="2795986"/>
    <lineage>
        <taxon>Bacteria</taxon>
        <taxon>Pseudomonadati</taxon>
        <taxon>Bacteroidota</taxon>
        <taxon>Flavobacteriia</taxon>
        <taxon>Flavobacteriales</taxon>
        <taxon>Flavobacteriaceae</taxon>
        <taxon>Aureibaculum</taxon>
    </lineage>
</organism>
<evidence type="ECO:0000313" key="2">
    <source>
        <dbReference type="Proteomes" id="UP000623301"/>
    </source>
</evidence>
<dbReference type="RefSeq" id="WP_198839633.1">
    <property type="nucleotide sequence ID" value="NZ_JAEHFJ010000001.1"/>
</dbReference>
<sequence length="153" mass="17545">MSILNFLFGKKKIIIHPIIGEIISDRIKGNNQTKSYTWLGSITLNNQPEKTTIIMEGHASGPLSAHLSFISQLIENWENKFLPIIEQIIIEKGIDKTEKYSNWKNEFYVGAVVPTNSKKSEFELTFEPFNSENSNFICIEFKNSTIINVQTFE</sequence>
<protein>
    <submittedName>
        <fullName evidence="1">Uncharacterized protein</fullName>
    </submittedName>
</protein>
<gene>
    <name evidence="1" type="ORF">JBL43_01015</name>
</gene>
<dbReference type="EMBL" id="JAEHFJ010000001">
    <property type="protein sequence ID" value="MBJ2172797.1"/>
    <property type="molecule type" value="Genomic_DNA"/>
</dbReference>
<reference evidence="1 2" key="1">
    <citation type="submission" date="2020-12" db="EMBL/GenBank/DDBJ databases">
        <title>Aureibaculum luteum sp. nov. and Aureibaculum flavum sp. nov., novel members of the family Flavobacteriaceae isolated from Antarctic intertidal sediments.</title>
        <authorList>
            <person name="He X."/>
            <person name="Zhang X."/>
        </authorList>
    </citation>
    <scope>NUCLEOTIDE SEQUENCE [LARGE SCALE GENOMIC DNA]</scope>
    <source>
        <strain evidence="1 2">A20</strain>
    </source>
</reference>
<proteinExistence type="predicted"/>
<comment type="caution">
    <text evidence="1">The sequence shown here is derived from an EMBL/GenBank/DDBJ whole genome shotgun (WGS) entry which is preliminary data.</text>
</comment>
<keyword evidence="2" id="KW-1185">Reference proteome</keyword>
<evidence type="ECO:0000313" key="1">
    <source>
        <dbReference type="EMBL" id="MBJ2172797.1"/>
    </source>
</evidence>